<keyword evidence="2" id="KW-1185">Reference proteome</keyword>
<sequence>MDVQATKLKLLKFILENDNSDFIARLAEFIRKEEGDFWNDLSEVEQKHIIQGIEELDKGKRIEYDSFLKKIS</sequence>
<evidence type="ECO:0008006" key="3">
    <source>
        <dbReference type="Google" id="ProtNLM"/>
    </source>
</evidence>
<proteinExistence type="predicted"/>
<dbReference type="EMBL" id="FPAS01000001">
    <property type="protein sequence ID" value="SFT53998.1"/>
    <property type="molecule type" value="Genomic_DNA"/>
</dbReference>
<organism evidence="1 2">
    <name type="scientific">Lishizhenia tianjinensis</name>
    <dbReference type="NCBI Taxonomy" id="477690"/>
    <lineage>
        <taxon>Bacteria</taxon>
        <taxon>Pseudomonadati</taxon>
        <taxon>Bacteroidota</taxon>
        <taxon>Flavobacteriia</taxon>
        <taxon>Flavobacteriales</taxon>
        <taxon>Crocinitomicaceae</taxon>
        <taxon>Lishizhenia</taxon>
    </lineage>
</organism>
<dbReference type="OrthoDB" id="770454at2"/>
<dbReference type="AlphaFoldDB" id="A0A1I6YUP3"/>
<evidence type="ECO:0000313" key="2">
    <source>
        <dbReference type="Proteomes" id="UP000236454"/>
    </source>
</evidence>
<evidence type="ECO:0000313" key="1">
    <source>
        <dbReference type="EMBL" id="SFT53998.1"/>
    </source>
</evidence>
<dbReference type="RefSeq" id="WP_090247384.1">
    <property type="nucleotide sequence ID" value="NZ_FPAS01000001.1"/>
</dbReference>
<protein>
    <recommendedName>
        <fullName evidence="3">Addiction module component</fullName>
    </recommendedName>
</protein>
<accession>A0A1I6YUP3</accession>
<name>A0A1I6YUP3_9FLAO</name>
<reference evidence="1 2" key="1">
    <citation type="submission" date="2016-10" db="EMBL/GenBank/DDBJ databases">
        <authorList>
            <person name="de Groot N.N."/>
        </authorList>
    </citation>
    <scope>NUCLEOTIDE SEQUENCE [LARGE SCALE GENOMIC DNA]</scope>
    <source>
        <strain evidence="1 2">CGMCC 1.7005</strain>
    </source>
</reference>
<dbReference type="Proteomes" id="UP000236454">
    <property type="component" value="Unassembled WGS sequence"/>
</dbReference>
<gene>
    <name evidence="1" type="ORF">SAMN05216474_1181</name>
</gene>